<keyword evidence="5" id="KW-1185">Reference proteome</keyword>
<dbReference type="PANTHER" id="PTHR30469:SF33">
    <property type="entry name" value="SLR1207 PROTEIN"/>
    <property type="match status" value="1"/>
</dbReference>
<dbReference type="Gene3D" id="2.40.30.170">
    <property type="match status" value="1"/>
</dbReference>
<proteinExistence type="predicted"/>
<comment type="caution">
    <text evidence="4">The sequence shown here is derived from an EMBL/GenBank/DDBJ whole genome shotgun (WGS) entry which is preliminary data.</text>
</comment>
<organism evidence="4 5">
    <name type="scientific">Muriicola marianensis</name>
    <dbReference type="NCBI Taxonomy" id="1324801"/>
    <lineage>
        <taxon>Bacteria</taxon>
        <taxon>Pseudomonadati</taxon>
        <taxon>Bacteroidota</taxon>
        <taxon>Flavobacteriia</taxon>
        <taxon>Flavobacteriales</taxon>
        <taxon>Flavobacteriaceae</taxon>
        <taxon>Muriicola</taxon>
    </lineage>
</organism>
<dbReference type="InterPro" id="IPR058792">
    <property type="entry name" value="Beta-barrel_RND_2"/>
</dbReference>
<protein>
    <submittedName>
        <fullName evidence="4">Hemolysin secretion protein D</fullName>
    </submittedName>
</protein>
<gene>
    <name evidence="4" type="ORF">GCM10011361_07840</name>
</gene>
<evidence type="ECO:0000313" key="5">
    <source>
        <dbReference type="Proteomes" id="UP000625780"/>
    </source>
</evidence>
<keyword evidence="1 2" id="KW-0175">Coiled coil</keyword>
<dbReference type="EMBL" id="BMFH01000001">
    <property type="protein sequence ID" value="GGD43315.1"/>
    <property type="molecule type" value="Genomic_DNA"/>
</dbReference>
<dbReference type="InterPro" id="IPR030190">
    <property type="entry name" value="MacA_alpha-hairpin_sf"/>
</dbReference>
<feature type="domain" description="CusB-like beta-barrel" evidence="3">
    <location>
        <begin position="205"/>
        <end position="271"/>
    </location>
</feature>
<accession>A0ABQ1QS64</accession>
<dbReference type="Pfam" id="PF25954">
    <property type="entry name" value="Beta-barrel_RND_2"/>
    <property type="match status" value="1"/>
</dbReference>
<evidence type="ECO:0000256" key="1">
    <source>
        <dbReference type="ARBA" id="ARBA00023054"/>
    </source>
</evidence>
<evidence type="ECO:0000313" key="4">
    <source>
        <dbReference type="EMBL" id="GGD43315.1"/>
    </source>
</evidence>
<dbReference type="SUPFAM" id="SSF111369">
    <property type="entry name" value="HlyD-like secretion proteins"/>
    <property type="match status" value="1"/>
</dbReference>
<feature type="coiled-coil region" evidence="2">
    <location>
        <begin position="130"/>
        <end position="161"/>
    </location>
</feature>
<evidence type="ECO:0000256" key="2">
    <source>
        <dbReference type="SAM" id="Coils"/>
    </source>
</evidence>
<evidence type="ECO:0000259" key="3">
    <source>
        <dbReference type="Pfam" id="PF25954"/>
    </source>
</evidence>
<reference evidence="5" key="1">
    <citation type="journal article" date="2019" name="Int. J. Syst. Evol. Microbiol.">
        <title>The Global Catalogue of Microorganisms (GCM) 10K type strain sequencing project: providing services to taxonomists for standard genome sequencing and annotation.</title>
        <authorList>
            <consortium name="The Broad Institute Genomics Platform"/>
            <consortium name="The Broad Institute Genome Sequencing Center for Infectious Disease"/>
            <person name="Wu L."/>
            <person name="Ma J."/>
        </authorList>
    </citation>
    <scope>NUCLEOTIDE SEQUENCE [LARGE SCALE GENOMIC DNA]</scope>
    <source>
        <strain evidence="5">CGMCC 1.12606</strain>
    </source>
</reference>
<dbReference type="Gene3D" id="6.10.140.1990">
    <property type="match status" value="1"/>
</dbReference>
<sequence>MITESVYSSVTIQPDSLYMAYASVGGILDRNLVEEGSVVSKGEPISQIINSAPALNRENARLALELAEQNYKGNNAVLKSLREQIDAARMQFRNDSINYERQRKLWEQGIGSRAEYDRRELAFELSRNNLSLKESAYAQAKNELESLYRQARNNYESARITAGDFAIESKINGTVYALYKEAGEIVTTMEPVASVGSSEKFLVEMLVDEVDIVKIMLRQKVLISLDAYPGKVFEAEVSKIYPKKDERSQTFKVEALFVNPPPTLYPGLSGEGNIIIDQREDALVIPKEFLSHDSIVETEGGPVTVRTGLQDLDKVEILSGIDAGTALVKPEK</sequence>
<dbReference type="PANTHER" id="PTHR30469">
    <property type="entry name" value="MULTIDRUG RESISTANCE PROTEIN MDTA"/>
    <property type="match status" value="1"/>
</dbReference>
<dbReference type="Proteomes" id="UP000625780">
    <property type="component" value="Unassembled WGS sequence"/>
</dbReference>
<name>A0ABQ1QS64_9FLAO</name>